<gene>
    <name evidence="2" type="ORF">Ahy_A08g040846</name>
</gene>
<accession>A0A445C0S5</accession>
<dbReference type="Pfam" id="PF00646">
    <property type="entry name" value="F-box"/>
    <property type="match status" value="1"/>
</dbReference>
<dbReference type="InterPro" id="IPR006527">
    <property type="entry name" value="F-box-assoc_dom_typ1"/>
</dbReference>
<dbReference type="InterPro" id="IPR001810">
    <property type="entry name" value="F-box_dom"/>
</dbReference>
<dbReference type="AlphaFoldDB" id="A0A445C0S5"/>
<dbReference type="PANTHER" id="PTHR31672">
    <property type="entry name" value="BNACNNG10540D PROTEIN"/>
    <property type="match status" value="1"/>
</dbReference>
<dbReference type="Pfam" id="PF07734">
    <property type="entry name" value="FBA_1"/>
    <property type="match status" value="1"/>
</dbReference>
<proteinExistence type="predicted"/>
<feature type="domain" description="F-box" evidence="1">
    <location>
        <begin position="79"/>
        <end position="119"/>
    </location>
</feature>
<dbReference type="Proteomes" id="UP000289738">
    <property type="component" value="Chromosome A08"/>
</dbReference>
<dbReference type="SUPFAM" id="SSF81383">
    <property type="entry name" value="F-box domain"/>
    <property type="match status" value="1"/>
</dbReference>
<reference evidence="2 3" key="1">
    <citation type="submission" date="2019-01" db="EMBL/GenBank/DDBJ databases">
        <title>Sequencing of cultivated peanut Arachis hypogaea provides insights into genome evolution and oil improvement.</title>
        <authorList>
            <person name="Chen X."/>
        </authorList>
    </citation>
    <scope>NUCLEOTIDE SEQUENCE [LARGE SCALE GENOMIC DNA]</scope>
    <source>
        <strain evidence="3">cv. Fuhuasheng</strain>
        <tissue evidence="2">Leaves</tissue>
    </source>
</reference>
<dbReference type="InterPro" id="IPR036047">
    <property type="entry name" value="F-box-like_dom_sf"/>
</dbReference>
<protein>
    <recommendedName>
        <fullName evidence="1">F-box domain-containing protein</fullName>
    </recommendedName>
</protein>
<keyword evidence="3" id="KW-1185">Reference proteome</keyword>
<comment type="caution">
    <text evidence="2">The sequence shown here is derived from an EMBL/GenBank/DDBJ whole genome shotgun (WGS) entry which is preliminary data.</text>
</comment>
<dbReference type="InterPro" id="IPR017451">
    <property type="entry name" value="F-box-assoc_interact_dom"/>
</dbReference>
<dbReference type="SMART" id="SM00256">
    <property type="entry name" value="FBOX"/>
    <property type="match status" value="1"/>
</dbReference>
<dbReference type="NCBIfam" id="TIGR01640">
    <property type="entry name" value="F_box_assoc_1"/>
    <property type="match status" value="1"/>
</dbReference>
<dbReference type="EMBL" id="SDMP01000008">
    <property type="protein sequence ID" value="RYR44523.1"/>
    <property type="molecule type" value="Genomic_DNA"/>
</dbReference>
<organism evidence="2 3">
    <name type="scientific">Arachis hypogaea</name>
    <name type="common">Peanut</name>
    <dbReference type="NCBI Taxonomy" id="3818"/>
    <lineage>
        <taxon>Eukaryota</taxon>
        <taxon>Viridiplantae</taxon>
        <taxon>Streptophyta</taxon>
        <taxon>Embryophyta</taxon>
        <taxon>Tracheophyta</taxon>
        <taxon>Spermatophyta</taxon>
        <taxon>Magnoliopsida</taxon>
        <taxon>eudicotyledons</taxon>
        <taxon>Gunneridae</taxon>
        <taxon>Pentapetalae</taxon>
        <taxon>rosids</taxon>
        <taxon>fabids</taxon>
        <taxon>Fabales</taxon>
        <taxon>Fabaceae</taxon>
        <taxon>Papilionoideae</taxon>
        <taxon>50 kb inversion clade</taxon>
        <taxon>dalbergioids sensu lato</taxon>
        <taxon>Dalbergieae</taxon>
        <taxon>Pterocarpus clade</taxon>
        <taxon>Arachis</taxon>
    </lineage>
</organism>
<name>A0A445C0S5_ARAHY</name>
<sequence>MHCSVSSLLYNNELQPTTVEPLQMKYKTIQGSCNALLCLGEGLPYKILTLFNPCNQYDALRDKYKFVTGSKSSTVAAGVLRDLFREILLRLPVKLLLQLKTVCRSWNSFISSHEFVIHHHQRSTQPRLVYCSLESEGLDIMQCSVSSLLYNQLQPTRIEPLHIKYKTIKGSCNGLLCLCEGFPYRTLTLFNPCTRSVSLNVPFEYPGGDYLQPVFCGLGYDALRDKYKFVTGSKSSTVAAGLYRYRAKVCTFDPNPSWKTVDHPMFPYFTSCYSGTFVSGTLNWMAHVPDKDDEWFILTFDLETESFGRLCLPRNNHTHTGSCYYAPSMQVLKNFLSMSFQPACDINTACTIWIMKEYGVEKSWTVLFTIPFGDAIFRSDIWLEPLYILEDEILLAYGKFHWSNLLVYNFRKGEVVHPIVEVEGSRDRSTICPLSTSVYEKFESIFEASYVFDIVDDYDKFNVLYHTMFKEYQKTLLCLKS</sequence>
<dbReference type="InterPro" id="IPR050796">
    <property type="entry name" value="SCF_F-box_component"/>
</dbReference>
<evidence type="ECO:0000259" key="1">
    <source>
        <dbReference type="SMART" id="SM00256"/>
    </source>
</evidence>
<evidence type="ECO:0000313" key="3">
    <source>
        <dbReference type="Proteomes" id="UP000289738"/>
    </source>
</evidence>
<evidence type="ECO:0000313" key="2">
    <source>
        <dbReference type="EMBL" id="RYR44523.1"/>
    </source>
</evidence>
<dbReference type="PANTHER" id="PTHR31672:SF13">
    <property type="entry name" value="F-BOX PROTEIN CPR30-LIKE"/>
    <property type="match status" value="1"/>
</dbReference>
<dbReference type="STRING" id="3818.A0A445C0S5"/>